<reference evidence="2 3" key="1">
    <citation type="submission" date="2021-08" db="EMBL/GenBank/DDBJ databases">
        <title>Draft Genome Sequence of Phanerochaete sordida strain YK-624.</title>
        <authorList>
            <person name="Mori T."/>
            <person name="Dohra H."/>
            <person name="Suzuki T."/>
            <person name="Kawagishi H."/>
            <person name="Hirai H."/>
        </authorList>
    </citation>
    <scope>NUCLEOTIDE SEQUENCE [LARGE SCALE GENOMIC DNA]</scope>
    <source>
        <strain evidence="2 3">YK-624</strain>
    </source>
</reference>
<protein>
    <submittedName>
        <fullName evidence="2">DUF4470 domain-containing protein</fullName>
    </submittedName>
</protein>
<sequence length="806" mass="91069">MSHPVIWHTTPRFYPYGSTPAVSLVRDIPPEVNADILLLGCGDPRHVLFTLLSDDRDDAIAARKLDFTCCDIEPAVLARNILLYSLIVTDDFQGKQEYIWNIFFHFYLDSPSLSLLLTQSKLLAELSKDFETWRAGPYAKFIHIGTTHTLRELHRHWTWYAETESLPAERKNKLRHSFSSQLRKHFKDFRGYIFTVPARSAGPMWPNAAIALNEAHHRYWETGVTAVRPRDAAAATHFNPTFAYANGQEGFVANQGLSPYTPFLLAELFNPPDGVDADRLPKPTLQNLNQAIREQFASWCQVFRRSVQAERVALRMIASDALALCRTIQELKKYNRPTAQCRVSEWRAPMLILDGDGYERRDHVPAAPTMFDVIETSNLWDHIGILNILTTSIPLLKPSLWAVMYTEISSTYGKDHTKDFLGSLHADLSVISLLFDLVPASYLSGFRSDCNLQELLAPCLATNWTGFTERLTWRRPSAICGSTPSGPSTFVIEHTQLVELLYNMVEKMYSHERVAPMYESLASQKERSRAHYNRTSLALMLGHISTRIHADWEHVFADIWEIMNTVDRQMPKTLHHVHACDYGDQLHLGGIYTFPALSQYNPELYQNAFVGAFAGWPFIPSMVCIAVSVPREEFKILDDESSGHDPRIAAGIGSHRASHHFVSMETFYGNLSVEGEGMLRRAYIEEDPLGKRGRSPIVATFCLPAYLLAREPLDTEVRLSVICTPHHTPLYYKLDVGRFYVVPLMSRNVHVLSSRPTVRGEPIAPVFVQRSVESARPSRDAPLVTLDSTARASLASLDVSRSTSPA</sequence>
<dbReference type="Pfam" id="PF14737">
    <property type="entry name" value="DUF4470"/>
    <property type="match status" value="1"/>
</dbReference>
<comment type="caution">
    <text evidence="2">The sequence shown here is derived from an EMBL/GenBank/DDBJ whole genome shotgun (WGS) entry which is preliminary data.</text>
</comment>
<keyword evidence="3" id="KW-1185">Reference proteome</keyword>
<evidence type="ECO:0000259" key="1">
    <source>
        <dbReference type="Pfam" id="PF14737"/>
    </source>
</evidence>
<organism evidence="2 3">
    <name type="scientific">Phanerochaete sordida</name>
    <dbReference type="NCBI Taxonomy" id="48140"/>
    <lineage>
        <taxon>Eukaryota</taxon>
        <taxon>Fungi</taxon>
        <taxon>Dikarya</taxon>
        <taxon>Basidiomycota</taxon>
        <taxon>Agaricomycotina</taxon>
        <taxon>Agaricomycetes</taxon>
        <taxon>Polyporales</taxon>
        <taxon>Phanerochaetaceae</taxon>
        <taxon>Phanerochaete</taxon>
    </lineage>
</organism>
<dbReference type="InterPro" id="IPR027974">
    <property type="entry name" value="DUF4470"/>
</dbReference>
<evidence type="ECO:0000313" key="3">
    <source>
        <dbReference type="Proteomes" id="UP000703269"/>
    </source>
</evidence>
<dbReference type="AlphaFoldDB" id="A0A9P3FZ56"/>
<feature type="domain" description="DUF4470" evidence="1">
    <location>
        <begin position="15"/>
        <end position="108"/>
    </location>
</feature>
<dbReference type="Proteomes" id="UP000703269">
    <property type="component" value="Unassembled WGS sequence"/>
</dbReference>
<proteinExistence type="predicted"/>
<gene>
    <name evidence="2" type="ORF">PsYK624_013240</name>
</gene>
<dbReference type="OrthoDB" id="432970at2759"/>
<accession>A0A9P3FZ56</accession>
<evidence type="ECO:0000313" key="2">
    <source>
        <dbReference type="EMBL" id="GJE85246.1"/>
    </source>
</evidence>
<name>A0A9P3FZ56_9APHY</name>
<dbReference type="EMBL" id="BPQB01000002">
    <property type="protein sequence ID" value="GJE85246.1"/>
    <property type="molecule type" value="Genomic_DNA"/>
</dbReference>